<keyword evidence="1" id="KW-0472">Membrane</keyword>
<evidence type="ECO:0000313" key="3">
    <source>
        <dbReference type="EMBL" id="WNM25232.1"/>
    </source>
</evidence>
<keyword evidence="4" id="KW-1185">Reference proteome</keyword>
<dbReference type="AlphaFoldDB" id="A0AA96F9D5"/>
<protein>
    <recommendedName>
        <fullName evidence="5">XapX domain-containing protein</fullName>
    </recommendedName>
</protein>
<feature type="chain" id="PRO_5041686930" description="XapX domain-containing protein" evidence="2">
    <location>
        <begin position="22"/>
        <end position="51"/>
    </location>
</feature>
<keyword evidence="2" id="KW-0732">Signal</keyword>
<gene>
    <name evidence="3" type="ORF">RN606_03535</name>
</gene>
<keyword evidence="1" id="KW-1133">Transmembrane helix</keyword>
<reference evidence="3 4" key="1">
    <citation type="submission" date="2023-09" db="EMBL/GenBank/DDBJ databases">
        <title>Demequina sp. a novel bacteria isolated from Capsicum annuum.</title>
        <authorList>
            <person name="Humaira Z."/>
            <person name="Lee J."/>
            <person name="Cho D."/>
        </authorList>
    </citation>
    <scope>NUCLEOTIDE SEQUENCE [LARGE SCALE GENOMIC DNA]</scope>
    <source>
        <strain evidence="3 4">OYTSA14</strain>
    </source>
</reference>
<dbReference type="Proteomes" id="UP001304125">
    <property type="component" value="Chromosome"/>
</dbReference>
<proteinExistence type="predicted"/>
<accession>A0AA96F9D5</accession>
<feature type="signal peptide" evidence="2">
    <location>
        <begin position="1"/>
        <end position="21"/>
    </location>
</feature>
<evidence type="ECO:0000313" key="4">
    <source>
        <dbReference type="Proteomes" id="UP001304125"/>
    </source>
</evidence>
<name>A0AA96F9D5_9MICO</name>
<evidence type="ECO:0000256" key="2">
    <source>
        <dbReference type="SAM" id="SignalP"/>
    </source>
</evidence>
<evidence type="ECO:0000256" key="1">
    <source>
        <dbReference type="SAM" id="Phobius"/>
    </source>
</evidence>
<dbReference type="EMBL" id="CP134879">
    <property type="protein sequence ID" value="WNM25232.1"/>
    <property type="molecule type" value="Genomic_DNA"/>
</dbReference>
<dbReference type="RefSeq" id="WP_313500026.1">
    <property type="nucleotide sequence ID" value="NZ_CP134879.1"/>
</dbReference>
<feature type="transmembrane region" description="Helical" evidence="1">
    <location>
        <begin position="31"/>
        <end position="48"/>
    </location>
</feature>
<sequence length="51" mass="5089">MNKWRALAVFLLCLAIGVAFAAPAPMPPSAVVLIGALGIGGVLASARGERA</sequence>
<evidence type="ECO:0008006" key="5">
    <source>
        <dbReference type="Google" id="ProtNLM"/>
    </source>
</evidence>
<keyword evidence="1" id="KW-0812">Transmembrane</keyword>
<organism evidence="3 4">
    <name type="scientific">Demequina capsici</name>
    <dbReference type="NCBI Taxonomy" id="3075620"/>
    <lineage>
        <taxon>Bacteria</taxon>
        <taxon>Bacillati</taxon>
        <taxon>Actinomycetota</taxon>
        <taxon>Actinomycetes</taxon>
        <taxon>Micrococcales</taxon>
        <taxon>Demequinaceae</taxon>
        <taxon>Demequina</taxon>
    </lineage>
</organism>